<dbReference type="Proteomes" id="UP000006514">
    <property type="component" value="Unassembled WGS sequence"/>
</dbReference>
<evidence type="ECO:0000313" key="2">
    <source>
        <dbReference type="Proteomes" id="UP000006514"/>
    </source>
</evidence>
<reference evidence="2" key="1">
    <citation type="journal article" date="2012" name="Science">
        <title>The Paleozoic origin of enzymatic lignin decomposition reconstructed from 31 fungal genomes.</title>
        <authorList>
            <person name="Floudas D."/>
            <person name="Binder M."/>
            <person name="Riley R."/>
            <person name="Barry K."/>
            <person name="Blanchette R.A."/>
            <person name="Henrissat B."/>
            <person name="Martinez A.T."/>
            <person name="Otillar R."/>
            <person name="Spatafora J.W."/>
            <person name="Yadav J.S."/>
            <person name="Aerts A."/>
            <person name="Benoit I."/>
            <person name="Boyd A."/>
            <person name="Carlson A."/>
            <person name="Copeland A."/>
            <person name="Coutinho P.M."/>
            <person name="de Vries R.P."/>
            <person name="Ferreira P."/>
            <person name="Findley K."/>
            <person name="Foster B."/>
            <person name="Gaskell J."/>
            <person name="Glotzer D."/>
            <person name="Gorecki P."/>
            <person name="Heitman J."/>
            <person name="Hesse C."/>
            <person name="Hori C."/>
            <person name="Igarashi K."/>
            <person name="Jurgens J.A."/>
            <person name="Kallen N."/>
            <person name="Kersten P."/>
            <person name="Kohler A."/>
            <person name="Kuees U."/>
            <person name="Kumar T.K.A."/>
            <person name="Kuo A."/>
            <person name="LaButti K."/>
            <person name="Larrondo L.F."/>
            <person name="Lindquist E."/>
            <person name="Ling A."/>
            <person name="Lombard V."/>
            <person name="Lucas S."/>
            <person name="Lundell T."/>
            <person name="Martin R."/>
            <person name="McLaughlin D.J."/>
            <person name="Morgenstern I."/>
            <person name="Morin E."/>
            <person name="Murat C."/>
            <person name="Nagy L.G."/>
            <person name="Nolan M."/>
            <person name="Ohm R.A."/>
            <person name="Patyshakuliyeva A."/>
            <person name="Rokas A."/>
            <person name="Ruiz-Duenas F.J."/>
            <person name="Sabat G."/>
            <person name="Salamov A."/>
            <person name="Samejima M."/>
            <person name="Schmutz J."/>
            <person name="Slot J.C."/>
            <person name="St John F."/>
            <person name="Stenlid J."/>
            <person name="Sun H."/>
            <person name="Sun S."/>
            <person name="Syed K."/>
            <person name="Tsang A."/>
            <person name="Wiebenga A."/>
            <person name="Young D."/>
            <person name="Pisabarro A."/>
            <person name="Eastwood D.C."/>
            <person name="Martin F."/>
            <person name="Cullen D."/>
            <person name="Grigoriev I.V."/>
            <person name="Hibbett D.S."/>
        </authorList>
    </citation>
    <scope>NUCLEOTIDE SEQUENCE [LARGE SCALE GENOMIC DNA]</scope>
    <source>
        <strain evidence="2">TFB10046</strain>
    </source>
</reference>
<feature type="non-terminal residue" evidence="1">
    <location>
        <position position="132"/>
    </location>
</feature>
<dbReference type="OrthoDB" id="3267861at2759"/>
<protein>
    <submittedName>
        <fullName evidence="1">Uncharacterized protein</fullName>
    </submittedName>
</protein>
<keyword evidence="2" id="KW-1185">Reference proteome</keyword>
<dbReference type="OMA" id="CHAYGHD"/>
<dbReference type="AlphaFoldDB" id="J0WP32"/>
<gene>
    <name evidence="1" type="ORF">AURDEDRAFT_76429</name>
</gene>
<sequence>MRSGADPTAEQALVLKDWEDEFAFEVKRMGEETQRHEHRDVCHAYGHDGLCRFQFPHEIVPESYYDHKSNSIYLRCLDGEVNYFNPEILVMCRHNHDIKCILSGRAAQAAIYYITNYITKLDINTHNILSMV</sequence>
<evidence type="ECO:0000313" key="1">
    <source>
        <dbReference type="EMBL" id="EJD34161.1"/>
    </source>
</evidence>
<accession>J0WP32</accession>
<name>J0WP32_AURST</name>
<dbReference type="KEGG" id="adl:AURDEDRAFT_76429"/>
<dbReference type="EMBL" id="JH687990">
    <property type="protein sequence ID" value="EJD34161.1"/>
    <property type="molecule type" value="Genomic_DNA"/>
</dbReference>
<dbReference type="InParanoid" id="J0WP32"/>
<organism evidence="1 2">
    <name type="scientific">Auricularia subglabra (strain TFB-10046 / SS5)</name>
    <name type="common">White-rot fungus</name>
    <name type="synonym">Auricularia delicata (strain TFB10046)</name>
    <dbReference type="NCBI Taxonomy" id="717982"/>
    <lineage>
        <taxon>Eukaryota</taxon>
        <taxon>Fungi</taxon>
        <taxon>Dikarya</taxon>
        <taxon>Basidiomycota</taxon>
        <taxon>Agaricomycotina</taxon>
        <taxon>Agaricomycetes</taxon>
        <taxon>Auriculariales</taxon>
        <taxon>Auriculariaceae</taxon>
        <taxon>Auricularia</taxon>
    </lineage>
</organism>
<proteinExistence type="predicted"/>